<keyword evidence="3" id="KW-1185">Reference proteome</keyword>
<dbReference type="eggNOG" id="arCOG08557">
    <property type="taxonomic scope" value="Archaea"/>
</dbReference>
<feature type="transmembrane region" description="Helical" evidence="1">
    <location>
        <begin position="65"/>
        <end position="82"/>
    </location>
</feature>
<reference evidence="2 3" key="1">
    <citation type="journal article" date="2011" name="Extremophiles">
        <title>Genomic analysis of Acidianus hospitalis W1 a host for studying crenarchaeal virus and plasmid life cycles.</title>
        <authorList>
            <person name="You X.Y."/>
            <person name="Liu C."/>
            <person name="Wang S.Y."/>
            <person name="Jiang C.Y."/>
            <person name="Shah S.A."/>
            <person name="Prangishvili D."/>
            <person name="She Q."/>
            <person name="Liu S.J."/>
            <person name="Garrett R.A."/>
        </authorList>
    </citation>
    <scope>NUCLEOTIDE SEQUENCE [LARGE SCALE GENOMIC DNA]</scope>
    <source>
        <strain evidence="2 3">W1</strain>
    </source>
</reference>
<feature type="transmembrane region" description="Helical" evidence="1">
    <location>
        <begin position="9"/>
        <end position="29"/>
    </location>
</feature>
<accession>F4B617</accession>
<feature type="transmembrane region" description="Helical" evidence="1">
    <location>
        <begin position="35"/>
        <end position="58"/>
    </location>
</feature>
<name>F4B617_ACIHW</name>
<evidence type="ECO:0000313" key="3">
    <source>
        <dbReference type="Proteomes" id="UP000008458"/>
    </source>
</evidence>
<sequence length="361" mass="41648">MPTYKNKVILFRSIYSVFLGFMSFGYIAIMSNSGIPYTQISLLVTLNFLFQTVFYLVFSVVRIRKGLIISSFLNLIVILILLSERNFLTFFIISLILGLADALFSSIVIIQKDFKKKDYSVLMSLTFVANVLGLGLYYFSFYIRLEYLLILLAVISSVNLFVSLSLEYEEEDLKFEDFLQFIKIKGKFLITLDGLATLRRVFANSILPIVFISVFSYISREYLSLYFAVFQLPLVFFLYYGQKVSNKSYLLLTFSEFFIYILLIRFYYLSPIIFLGFILLIKSTEYLRAPIAEAALLQKIEYSTKVMSFFNFLDSILGVISGSIFTALIFIKAYSLVLLLAGVSSLSADLFLYRIIKEYKE</sequence>
<dbReference type="STRING" id="933801.Ahos_1637"/>
<feature type="transmembrane region" description="Helical" evidence="1">
    <location>
        <begin position="248"/>
        <end position="268"/>
    </location>
</feature>
<feature type="transmembrane region" description="Helical" evidence="1">
    <location>
        <begin position="337"/>
        <end position="356"/>
    </location>
</feature>
<evidence type="ECO:0008006" key="4">
    <source>
        <dbReference type="Google" id="ProtNLM"/>
    </source>
</evidence>
<gene>
    <name evidence="2" type="ordered locus">Ahos_1637</name>
</gene>
<dbReference type="AlphaFoldDB" id="F4B617"/>
<dbReference type="KEGG" id="aho:Ahos_1637"/>
<dbReference type="SUPFAM" id="SSF103473">
    <property type="entry name" value="MFS general substrate transporter"/>
    <property type="match status" value="1"/>
</dbReference>
<reference key="2">
    <citation type="journal article" date="2011" name="Extremophiles">
        <title>Genomic analyses of Acidianus hospitalis W1 a host for studying crenarchaeal virus and plasmid life cycles.</title>
        <authorList>
            <person name="You X.Y."/>
            <person name="Liu C."/>
            <person name="Wang S.Y."/>
            <person name="Jiang C.Y."/>
            <person name="Shah S.A."/>
            <person name="Prangishvili D."/>
            <person name="Liu S.J."/>
            <person name="Garrett R.A."/>
        </authorList>
    </citation>
    <scope>NUCLEOTIDE SEQUENCE</scope>
    <source>
        <strain>W1</strain>
    </source>
</reference>
<evidence type="ECO:0000313" key="2">
    <source>
        <dbReference type="EMBL" id="AEE94515.1"/>
    </source>
</evidence>
<keyword evidence="1" id="KW-1133">Transmembrane helix</keyword>
<dbReference type="InterPro" id="IPR036259">
    <property type="entry name" value="MFS_trans_sf"/>
</dbReference>
<dbReference type="OrthoDB" id="44242at2157"/>
<organism evidence="2 3">
    <name type="scientific">Acidianus hospitalis (strain W1)</name>
    <dbReference type="NCBI Taxonomy" id="933801"/>
    <lineage>
        <taxon>Archaea</taxon>
        <taxon>Thermoproteota</taxon>
        <taxon>Thermoprotei</taxon>
        <taxon>Sulfolobales</taxon>
        <taxon>Sulfolobaceae</taxon>
        <taxon>Acidianus</taxon>
    </lineage>
</organism>
<dbReference type="Proteomes" id="UP000008458">
    <property type="component" value="Chromosome"/>
</dbReference>
<dbReference type="GeneID" id="10601137"/>
<feature type="transmembrane region" description="Helical" evidence="1">
    <location>
        <begin position="88"/>
        <end position="110"/>
    </location>
</feature>
<feature type="transmembrane region" description="Helical" evidence="1">
    <location>
        <begin position="201"/>
        <end position="218"/>
    </location>
</feature>
<evidence type="ECO:0000256" key="1">
    <source>
        <dbReference type="SAM" id="Phobius"/>
    </source>
</evidence>
<feature type="transmembrane region" description="Helical" evidence="1">
    <location>
        <begin position="309"/>
        <end position="331"/>
    </location>
</feature>
<keyword evidence="1" id="KW-0472">Membrane</keyword>
<feature type="transmembrane region" description="Helical" evidence="1">
    <location>
        <begin position="224"/>
        <end position="241"/>
    </location>
</feature>
<dbReference type="HOGENOM" id="CLU_770788_0_0_2"/>
<protein>
    <recommendedName>
        <fullName evidence="4">MFS transporter</fullName>
    </recommendedName>
</protein>
<keyword evidence="1" id="KW-0812">Transmembrane</keyword>
<proteinExistence type="predicted"/>
<dbReference type="RefSeq" id="WP_013776430.1">
    <property type="nucleotide sequence ID" value="NC_015518.1"/>
</dbReference>
<feature type="transmembrane region" description="Helical" evidence="1">
    <location>
        <begin position="122"/>
        <end position="141"/>
    </location>
</feature>
<dbReference type="EMBL" id="CP002535">
    <property type="protein sequence ID" value="AEE94515.1"/>
    <property type="molecule type" value="Genomic_DNA"/>
</dbReference>